<reference evidence="1 2" key="1">
    <citation type="submission" date="2020-09" db="EMBL/GenBank/DDBJ databases">
        <title>Characterization and genome sequencing of Ruminiclostridium sp. nov. MA18.</title>
        <authorList>
            <person name="Rettenmaier R."/>
            <person name="Kowollik M.-L."/>
            <person name="Liebl W."/>
            <person name="Zverlov V."/>
        </authorList>
    </citation>
    <scope>NUCLEOTIDE SEQUENCE [LARGE SCALE GENOMIC DNA]</scope>
    <source>
        <strain evidence="1 2">MA18</strain>
    </source>
</reference>
<dbReference type="GO" id="GO:0016491">
    <property type="term" value="F:oxidoreductase activity"/>
    <property type="evidence" value="ECO:0007669"/>
    <property type="project" value="TreeGrafter"/>
</dbReference>
<keyword evidence="2" id="KW-1185">Reference proteome</keyword>
<dbReference type="SUPFAM" id="SSF48371">
    <property type="entry name" value="ARM repeat"/>
    <property type="match status" value="2"/>
</dbReference>
<protein>
    <submittedName>
        <fullName evidence="1">HEAT repeat domain-containing protein</fullName>
    </submittedName>
</protein>
<accession>A0A4U7JHF3</accession>
<organism evidence="1 2">
    <name type="scientific">Ruminiclostridium herbifermentans</name>
    <dbReference type="NCBI Taxonomy" id="2488810"/>
    <lineage>
        <taxon>Bacteria</taxon>
        <taxon>Bacillati</taxon>
        <taxon>Bacillota</taxon>
        <taxon>Clostridia</taxon>
        <taxon>Eubacteriales</taxon>
        <taxon>Oscillospiraceae</taxon>
        <taxon>Ruminiclostridium</taxon>
    </lineage>
</organism>
<evidence type="ECO:0000313" key="1">
    <source>
        <dbReference type="EMBL" id="QNU66130.1"/>
    </source>
</evidence>
<proteinExistence type="predicted"/>
<sequence>MEYINNSFDKQKVITLINNLIIKKERYEQEKLAKKLGNIKDERTPEFVAPLLYSKDAYIRNIAIEIFISLGEKSLKVLEQKLSDPDRNIRKFALDALKHIREKRSCEIAMTALDDTDENVVEAALEVIEEQSYKEAASKLANILEDTDSIWIINALIRTFDKLGLKKYSQVISEKIFYINVSDIEKNILMNTYVKALGNIGSYEDIDLIIYKYKKDFIIDDSNLVFGLCSLIVNNNISTLPENTYLELERIFKEGWNYKEETLFFISIAAFVQINMVFFLQDINEIYNFYKREEFFIENICNILQRLDQIPDSFINKLLSSEEPELVMLGLELENKKNIDYIDNTVCKEALEEITFGEKKDSMDPLDVDMLFLKLENKNSFVRKEAAQRLIMFQKLENVELIEEIINRNSGVEGMEALKVLFRLNSDIGLKHIAYRMGSMDENIRSGLIDIMEYSSDYDFYDFMNTMINDPSQKVRRKAIKALSKRIDDRSLQLLLKLYEDEYEEVNKMEIIFNIYKFKSESAFNLLSVAATSNAILIRIAAASSLGKYNSKKAEIVLQSMLSDPVEEVREAVREAFTGVEVME</sequence>
<dbReference type="KEGG" id="rher:EHE19_014775"/>
<evidence type="ECO:0000313" key="2">
    <source>
        <dbReference type="Proteomes" id="UP000306409"/>
    </source>
</evidence>
<dbReference type="OrthoDB" id="2078907at2"/>
<dbReference type="InterPro" id="IPR016024">
    <property type="entry name" value="ARM-type_fold"/>
</dbReference>
<dbReference type="Gene3D" id="1.25.10.10">
    <property type="entry name" value="Leucine-rich Repeat Variant"/>
    <property type="match status" value="2"/>
</dbReference>
<dbReference type="PANTHER" id="PTHR12697">
    <property type="entry name" value="PBS LYASE HEAT-LIKE PROTEIN"/>
    <property type="match status" value="1"/>
</dbReference>
<dbReference type="Proteomes" id="UP000306409">
    <property type="component" value="Chromosome"/>
</dbReference>
<dbReference type="EMBL" id="CP061336">
    <property type="protein sequence ID" value="QNU66130.1"/>
    <property type="molecule type" value="Genomic_DNA"/>
</dbReference>
<dbReference type="Pfam" id="PF13646">
    <property type="entry name" value="HEAT_2"/>
    <property type="match status" value="2"/>
</dbReference>
<dbReference type="AlphaFoldDB" id="A0A4U7JHF3"/>
<dbReference type="InterPro" id="IPR011989">
    <property type="entry name" value="ARM-like"/>
</dbReference>
<dbReference type="PANTHER" id="PTHR12697:SF5">
    <property type="entry name" value="DEOXYHYPUSINE HYDROXYLASE"/>
    <property type="match status" value="1"/>
</dbReference>
<name>A0A4U7JHF3_9FIRM</name>
<dbReference type="RefSeq" id="WP_137696875.1">
    <property type="nucleotide sequence ID" value="NZ_CP061336.1"/>
</dbReference>
<gene>
    <name evidence="1" type="ORF">EHE19_014775</name>
</gene>